<gene>
    <name evidence="2" type="ORF">AMETH_2124</name>
</gene>
<evidence type="ECO:0000313" key="3">
    <source>
        <dbReference type="Proteomes" id="UP000062973"/>
    </source>
</evidence>
<name>A0A076MTI1_AMYME</name>
<dbReference type="PATRIC" id="fig|1068978.7.peg.2260"/>
<protein>
    <submittedName>
        <fullName evidence="2">Uncharacterized protein</fullName>
    </submittedName>
</protein>
<organism evidence="2 3">
    <name type="scientific">Amycolatopsis methanolica 239</name>
    <dbReference type="NCBI Taxonomy" id="1068978"/>
    <lineage>
        <taxon>Bacteria</taxon>
        <taxon>Bacillati</taxon>
        <taxon>Actinomycetota</taxon>
        <taxon>Actinomycetes</taxon>
        <taxon>Pseudonocardiales</taxon>
        <taxon>Pseudonocardiaceae</taxon>
        <taxon>Amycolatopsis</taxon>
        <taxon>Amycolatopsis methanolica group</taxon>
    </lineage>
</organism>
<dbReference type="KEGG" id="amq:AMETH_2124"/>
<evidence type="ECO:0000313" key="2">
    <source>
        <dbReference type="EMBL" id="AIJ22216.1"/>
    </source>
</evidence>
<feature type="transmembrane region" description="Helical" evidence="1">
    <location>
        <begin position="43"/>
        <end position="59"/>
    </location>
</feature>
<keyword evidence="1" id="KW-0472">Membrane</keyword>
<reference evidence="2 3" key="1">
    <citation type="submission" date="2014-07" db="EMBL/GenBank/DDBJ databases">
        <title>Whole Genome Sequence of the Amycolatopsis methanolica 239.</title>
        <authorList>
            <person name="Tang B."/>
        </authorList>
    </citation>
    <scope>NUCLEOTIDE SEQUENCE [LARGE SCALE GENOMIC DNA]</scope>
    <source>
        <strain evidence="2 3">239</strain>
    </source>
</reference>
<dbReference type="Proteomes" id="UP000062973">
    <property type="component" value="Chromosome"/>
</dbReference>
<feature type="transmembrane region" description="Helical" evidence="1">
    <location>
        <begin position="20"/>
        <end position="37"/>
    </location>
</feature>
<sequence>MVRRAPSRRIVGFMAEPNVMGWAAAGGVLILAIIASAALGDAWYFLAGVMAGLGLLAGMRSSTPSN</sequence>
<evidence type="ECO:0000256" key="1">
    <source>
        <dbReference type="SAM" id="Phobius"/>
    </source>
</evidence>
<keyword evidence="1" id="KW-0812">Transmembrane</keyword>
<proteinExistence type="predicted"/>
<keyword evidence="3" id="KW-1185">Reference proteome</keyword>
<accession>A0A076MTI1</accession>
<dbReference type="HOGENOM" id="CLU_2821633_0_0_11"/>
<dbReference type="EMBL" id="CP009110">
    <property type="protein sequence ID" value="AIJ22216.1"/>
    <property type="molecule type" value="Genomic_DNA"/>
</dbReference>
<keyword evidence="1" id="KW-1133">Transmembrane helix</keyword>
<dbReference type="AlphaFoldDB" id="A0A076MTI1"/>